<feature type="transmembrane region" description="Helical" evidence="1">
    <location>
        <begin position="177"/>
        <end position="198"/>
    </location>
</feature>
<organism evidence="2 3">
    <name type="scientific">Aduncisulcus paluster</name>
    <dbReference type="NCBI Taxonomy" id="2918883"/>
    <lineage>
        <taxon>Eukaryota</taxon>
        <taxon>Metamonada</taxon>
        <taxon>Carpediemonas-like organisms</taxon>
        <taxon>Aduncisulcus</taxon>
    </lineage>
</organism>
<sequence length="262" mass="29445">MSSDTYKLQEIVVKCVKLVPDVKSWLVLSGDCADYQMRPLIIQYTVNKHEEIPLNYYLQIINSIRFKCGLEKVKSFEQCDPSEISAKLPSPFLSHDEMFASQYKARYILYNMIIAAQSNIIDVKYRKKLPVYNPAIAHRMRSKGLAALCYESVASLAKKNEKGVITPKSLSKAFLGAFVKFGGLFASTMAFTAAGWFIAWSRGKSKDECLAYSAIGFLVGIIVESFLIVLIDFKNSVNKQKQAKKEIAKVPKASSRPVKKED</sequence>
<comment type="caution">
    <text evidence="2">The sequence shown here is derived from an EMBL/GenBank/DDBJ whole genome shotgun (WGS) entry which is preliminary data.</text>
</comment>
<dbReference type="Proteomes" id="UP001057375">
    <property type="component" value="Unassembled WGS sequence"/>
</dbReference>
<accession>A0ABQ5K033</accession>
<gene>
    <name evidence="2" type="ORF">ADUPG1_012624</name>
</gene>
<dbReference type="EMBL" id="BQXS01012504">
    <property type="protein sequence ID" value="GKT24087.1"/>
    <property type="molecule type" value="Genomic_DNA"/>
</dbReference>
<keyword evidence="1" id="KW-0472">Membrane</keyword>
<evidence type="ECO:0000313" key="2">
    <source>
        <dbReference type="EMBL" id="GKT24087.1"/>
    </source>
</evidence>
<keyword evidence="3" id="KW-1185">Reference proteome</keyword>
<keyword evidence="1" id="KW-1133">Transmembrane helix</keyword>
<name>A0ABQ5K033_9EUKA</name>
<evidence type="ECO:0000313" key="3">
    <source>
        <dbReference type="Proteomes" id="UP001057375"/>
    </source>
</evidence>
<feature type="transmembrane region" description="Helical" evidence="1">
    <location>
        <begin position="210"/>
        <end position="231"/>
    </location>
</feature>
<keyword evidence="1" id="KW-0812">Transmembrane</keyword>
<proteinExistence type="predicted"/>
<protein>
    <submittedName>
        <fullName evidence="2">Uncharacterized protein</fullName>
    </submittedName>
</protein>
<evidence type="ECO:0000256" key="1">
    <source>
        <dbReference type="SAM" id="Phobius"/>
    </source>
</evidence>
<reference evidence="2" key="1">
    <citation type="submission" date="2022-03" db="EMBL/GenBank/DDBJ databases">
        <title>Draft genome sequence of Aduncisulcus paluster, a free-living microaerophilic Fornicata.</title>
        <authorList>
            <person name="Yuyama I."/>
            <person name="Kume K."/>
            <person name="Tamura T."/>
            <person name="Inagaki Y."/>
            <person name="Hashimoto T."/>
        </authorList>
    </citation>
    <scope>NUCLEOTIDE SEQUENCE</scope>
    <source>
        <strain evidence="2">NY0171</strain>
    </source>
</reference>